<evidence type="ECO:0000256" key="9">
    <source>
        <dbReference type="ARBA" id="ARBA00048573"/>
    </source>
</evidence>
<dbReference type="InterPro" id="IPR044136">
    <property type="entry name" value="Lys-tRNA-ligase_II_N"/>
</dbReference>
<comment type="similarity">
    <text evidence="1">Belongs to the class-II aminoacyl-tRNA synthetase family.</text>
</comment>
<keyword evidence="8" id="KW-0030">Aminoacyl-tRNA synthetase</keyword>
<sequence length="145" mass="16718">MSESELNINELKKVRLEKLAELKEMGIEPFGRRFERDSMAQNIKETFSEWEGKTIAIAGRIMSKRRHGKAGFANLADLSGSIQLYFRQDDLGPEKYELYKKLDIGDILGIQGEVFRTQKGEISIHVRNLYYLSKSLTPLPEKWHG</sequence>
<dbReference type="FunFam" id="2.40.50.140:FF:000024">
    <property type="entry name" value="Lysine--tRNA ligase"/>
    <property type="match status" value="1"/>
</dbReference>
<dbReference type="SUPFAM" id="SSF50249">
    <property type="entry name" value="Nucleic acid-binding proteins"/>
    <property type="match status" value="1"/>
</dbReference>
<dbReference type="InterPro" id="IPR004365">
    <property type="entry name" value="NA-bd_OB_tRNA"/>
</dbReference>
<dbReference type="GO" id="GO:0006430">
    <property type="term" value="P:lysyl-tRNA aminoacylation"/>
    <property type="evidence" value="ECO:0007669"/>
    <property type="project" value="TreeGrafter"/>
</dbReference>
<gene>
    <name evidence="11" type="ORF">DDZ44_10590</name>
</gene>
<evidence type="ECO:0000256" key="2">
    <source>
        <dbReference type="ARBA" id="ARBA00013166"/>
    </source>
</evidence>
<keyword evidence="5" id="KW-0547">Nucleotide-binding</keyword>
<evidence type="ECO:0000256" key="1">
    <source>
        <dbReference type="ARBA" id="ARBA00008226"/>
    </source>
</evidence>
<dbReference type="GO" id="GO:0046872">
    <property type="term" value="F:metal ion binding"/>
    <property type="evidence" value="ECO:0007669"/>
    <property type="project" value="UniProtKB-KW"/>
</dbReference>
<dbReference type="CDD" id="cd04322">
    <property type="entry name" value="LysRS_N"/>
    <property type="match status" value="1"/>
</dbReference>
<evidence type="ECO:0000256" key="8">
    <source>
        <dbReference type="ARBA" id="ARBA00023146"/>
    </source>
</evidence>
<proteinExistence type="inferred from homology"/>
<name>A0A354YYF7_9FIRM</name>
<dbReference type="InterPro" id="IPR012340">
    <property type="entry name" value="NA-bd_OB-fold"/>
</dbReference>
<dbReference type="GO" id="GO:0004824">
    <property type="term" value="F:lysine-tRNA ligase activity"/>
    <property type="evidence" value="ECO:0007669"/>
    <property type="project" value="UniProtKB-EC"/>
</dbReference>
<feature type="non-terminal residue" evidence="11">
    <location>
        <position position="145"/>
    </location>
</feature>
<organism evidence="11 12">
    <name type="scientific">Syntrophomonas wolfei</name>
    <dbReference type="NCBI Taxonomy" id="863"/>
    <lineage>
        <taxon>Bacteria</taxon>
        <taxon>Bacillati</taxon>
        <taxon>Bacillota</taxon>
        <taxon>Clostridia</taxon>
        <taxon>Eubacteriales</taxon>
        <taxon>Syntrophomonadaceae</taxon>
        <taxon>Syntrophomonas</taxon>
    </lineage>
</organism>
<evidence type="ECO:0000256" key="4">
    <source>
        <dbReference type="ARBA" id="ARBA00022723"/>
    </source>
</evidence>
<comment type="catalytic activity">
    <reaction evidence="9">
        <text>tRNA(Lys) + L-lysine + ATP = L-lysyl-tRNA(Lys) + AMP + diphosphate</text>
        <dbReference type="Rhea" id="RHEA:20792"/>
        <dbReference type="Rhea" id="RHEA-COMP:9696"/>
        <dbReference type="Rhea" id="RHEA-COMP:9697"/>
        <dbReference type="ChEBI" id="CHEBI:30616"/>
        <dbReference type="ChEBI" id="CHEBI:32551"/>
        <dbReference type="ChEBI" id="CHEBI:33019"/>
        <dbReference type="ChEBI" id="CHEBI:78442"/>
        <dbReference type="ChEBI" id="CHEBI:78529"/>
        <dbReference type="ChEBI" id="CHEBI:456215"/>
        <dbReference type="EC" id="6.1.1.6"/>
    </reaction>
</comment>
<dbReference type="EMBL" id="DNZF01000228">
    <property type="protein sequence ID" value="HBK54373.1"/>
    <property type="molecule type" value="Genomic_DNA"/>
</dbReference>
<dbReference type="GO" id="GO:0000049">
    <property type="term" value="F:tRNA binding"/>
    <property type="evidence" value="ECO:0007669"/>
    <property type="project" value="TreeGrafter"/>
</dbReference>
<dbReference type="AlphaFoldDB" id="A0A354YYF7"/>
<accession>A0A354YYF7</accession>
<dbReference type="PANTHER" id="PTHR42918:SF15">
    <property type="entry name" value="LYSINE--TRNA LIGASE, CHLOROPLASTIC_MITOCHONDRIAL"/>
    <property type="match status" value="1"/>
</dbReference>
<keyword evidence="7" id="KW-0648">Protein biosynthesis</keyword>
<evidence type="ECO:0000256" key="7">
    <source>
        <dbReference type="ARBA" id="ARBA00022917"/>
    </source>
</evidence>
<dbReference type="GO" id="GO:0005524">
    <property type="term" value="F:ATP binding"/>
    <property type="evidence" value="ECO:0007669"/>
    <property type="project" value="UniProtKB-KW"/>
</dbReference>
<feature type="domain" description="OB" evidence="10">
    <location>
        <begin position="56"/>
        <end position="129"/>
    </location>
</feature>
<dbReference type="EC" id="6.1.1.6" evidence="2"/>
<protein>
    <recommendedName>
        <fullName evidence="2">lysine--tRNA ligase</fullName>
        <ecNumber evidence="2">6.1.1.6</ecNumber>
    </recommendedName>
</protein>
<dbReference type="Proteomes" id="UP000263273">
    <property type="component" value="Unassembled WGS sequence"/>
</dbReference>
<keyword evidence="6" id="KW-0067">ATP-binding</keyword>
<comment type="caution">
    <text evidence="11">The sequence shown here is derived from an EMBL/GenBank/DDBJ whole genome shotgun (WGS) entry which is preliminary data.</text>
</comment>
<dbReference type="Gene3D" id="2.40.50.140">
    <property type="entry name" value="Nucleic acid-binding proteins"/>
    <property type="match status" value="1"/>
</dbReference>
<evidence type="ECO:0000256" key="6">
    <source>
        <dbReference type="ARBA" id="ARBA00022840"/>
    </source>
</evidence>
<evidence type="ECO:0000313" key="12">
    <source>
        <dbReference type="Proteomes" id="UP000263273"/>
    </source>
</evidence>
<dbReference type="Pfam" id="PF01336">
    <property type="entry name" value="tRNA_anti-codon"/>
    <property type="match status" value="1"/>
</dbReference>
<evidence type="ECO:0000256" key="5">
    <source>
        <dbReference type="ARBA" id="ARBA00022741"/>
    </source>
</evidence>
<dbReference type="PANTHER" id="PTHR42918">
    <property type="entry name" value="LYSYL-TRNA SYNTHETASE"/>
    <property type="match status" value="1"/>
</dbReference>
<keyword evidence="4" id="KW-0479">Metal-binding</keyword>
<dbReference type="GO" id="GO:0005829">
    <property type="term" value="C:cytosol"/>
    <property type="evidence" value="ECO:0007669"/>
    <property type="project" value="TreeGrafter"/>
</dbReference>
<keyword evidence="3 11" id="KW-0436">Ligase</keyword>
<evidence type="ECO:0000313" key="11">
    <source>
        <dbReference type="EMBL" id="HBK54373.1"/>
    </source>
</evidence>
<evidence type="ECO:0000256" key="3">
    <source>
        <dbReference type="ARBA" id="ARBA00022598"/>
    </source>
</evidence>
<reference evidence="11 12" key="1">
    <citation type="journal article" date="2018" name="Nat. Biotechnol.">
        <title>A standardized bacterial taxonomy based on genome phylogeny substantially revises the tree of life.</title>
        <authorList>
            <person name="Parks D.H."/>
            <person name="Chuvochina M."/>
            <person name="Waite D.W."/>
            <person name="Rinke C."/>
            <person name="Skarshewski A."/>
            <person name="Chaumeil P.A."/>
            <person name="Hugenholtz P."/>
        </authorList>
    </citation>
    <scope>NUCLEOTIDE SEQUENCE [LARGE SCALE GENOMIC DNA]</scope>
    <source>
        <strain evidence="11">UBA10948</strain>
    </source>
</reference>
<evidence type="ECO:0000259" key="10">
    <source>
        <dbReference type="Pfam" id="PF01336"/>
    </source>
</evidence>